<dbReference type="GO" id="GO:0004674">
    <property type="term" value="F:protein serine/threonine kinase activity"/>
    <property type="evidence" value="ECO:0007669"/>
    <property type="project" value="UniProtKB-KW"/>
</dbReference>
<feature type="compositionally biased region" description="Basic and acidic residues" evidence="17">
    <location>
        <begin position="617"/>
        <end position="634"/>
    </location>
</feature>
<reference evidence="20" key="1">
    <citation type="submission" date="2020-03" db="EMBL/GenBank/DDBJ databases">
        <title>Studies in the Genomics of Life Span.</title>
        <authorList>
            <person name="Glass D."/>
        </authorList>
    </citation>
    <scope>NUCLEOTIDE SEQUENCE</scope>
    <source>
        <strain evidence="20">LTLLF</strain>
        <tissue evidence="20">Muscle</tissue>
    </source>
</reference>
<feature type="region of interest" description="Disordered" evidence="17">
    <location>
        <begin position="144"/>
        <end position="201"/>
    </location>
</feature>
<organism evidence="20 21">
    <name type="scientific">Microtus ochrogaster</name>
    <name type="common">Prairie vole</name>
    <dbReference type="NCBI Taxonomy" id="79684"/>
    <lineage>
        <taxon>Eukaryota</taxon>
        <taxon>Metazoa</taxon>
        <taxon>Chordata</taxon>
        <taxon>Craniata</taxon>
        <taxon>Vertebrata</taxon>
        <taxon>Euteleostomi</taxon>
        <taxon>Mammalia</taxon>
        <taxon>Eutheria</taxon>
        <taxon>Euarchontoglires</taxon>
        <taxon>Glires</taxon>
        <taxon>Rodentia</taxon>
        <taxon>Myomorpha</taxon>
        <taxon>Muroidea</taxon>
        <taxon>Cricetidae</taxon>
        <taxon>Arvicolinae</taxon>
        <taxon>Microtus</taxon>
    </lineage>
</organism>
<feature type="compositionally biased region" description="Basic residues" evidence="17">
    <location>
        <begin position="550"/>
        <end position="565"/>
    </location>
</feature>
<dbReference type="PANTHER" id="PTHR47091:SF2">
    <property type="entry name" value="ALPHA-PROTEIN KINASE 2"/>
    <property type="match status" value="1"/>
</dbReference>
<evidence type="ECO:0000256" key="5">
    <source>
        <dbReference type="ARBA" id="ARBA00022527"/>
    </source>
</evidence>
<dbReference type="Gene3D" id="3.20.200.10">
    <property type="entry name" value="MHCK/EF2 kinase"/>
    <property type="match status" value="1"/>
</dbReference>
<evidence type="ECO:0000313" key="20">
    <source>
        <dbReference type="EMBL" id="KAH0512848.1"/>
    </source>
</evidence>
<evidence type="ECO:0000256" key="11">
    <source>
        <dbReference type="ARBA" id="ARBA00023319"/>
    </source>
</evidence>
<feature type="compositionally biased region" description="Polar residues" evidence="17">
    <location>
        <begin position="772"/>
        <end position="789"/>
    </location>
</feature>
<dbReference type="EC" id="2.7.11.1" evidence="3"/>
<feature type="compositionally biased region" description="Basic and acidic residues" evidence="17">
    <location>
        <begin position="528"/>
        <end position="549"/>
    </location>
</feature>
<feature type="region of interest" description="Disordered" evidence="17">
    <location>
        <begin position="1573"/>
        <end position="1603"/>
    </location>
</feature>
<dbReference type="Proteomes" id="UP000710432">
    <property type="component" value="Unassembled WGS sequence"/>
</dbReference>
<dbReference type="EMBL" id="JAATJU010021700">
    <property type="protein sequence ID" value="KAH0512848.1"/>
    <property type="molecule type" value="Genomic_DNA"/>
</dbReference>
<feature type="compositionally biased region" description="Basic and acidic residues" evidence="17">
    <location>
        <begin position="1012"/>
        <end position="1032"/>
    </location>
</feature>
<dbReference type="InterPro" id="IPR013783">
    <property type="entry name" value="Ig-like_fold"/>
</dbReference>
<keyword evidence="9" id="KW-0472">Membrane</keyword>
<feature type="region of interest" description="Disordered" evidence="17">
    <location>
        <begin position="1286"/>
        <end position="1306"/>
    </location>
</feature>
<evidence type="ECO:0000256" key="6">
    <source>
        <dbReference type="ARBA" id="ARBA00022679"/>
    </source>
</evidence>
<feature type="region of interest" description="Disordered" evidence="17">
    <location>
        <begin position="759"/>
        <end position="828"/>
    </location>
</feature>
<sequence>MTSLLPSYTSVHRPALPEDEYEQISSPRTSPSPRYGSKEQLRTKWICSKWKRLFTLTSAHRKLRQAGPGLGMQPCTERLSEAPSEAAGDRYEISPISLTLFSSQQNASCTQSDAAVYQVSARNREGMICCSASVEVQCLQDAQVSPDPGGARDVVGKHETERHEGDDIKPTDEKWSPCKGEESVGGCMSADSSPHKSSHSWLPQREAMYDSGASNSENPLDVKETRQRIEPYNSNNTQDNSFHSDNTTKKQDVCQHRTGHATEPGLTGGDLGSKGANEEDVTPRHQNPKAQKYISFSLPLPEATLCPYPGDSNSITVQHGPQVSSEDSDSDYELCPEITLTYTEEFSDDDLEYLECSDVMTDYSNAVWQSSLLGTDRVFLLESDDEEMALNECGPGGREHFLSEMGCGPRVSGDMGPTNATTGLCPYHSQPQEVGVRSSGASRHSPLPQHAGMTLTLGPHQDGTAKMTEPGRTPLPTASEAVGHDCPGIRGETRDNPEAGEEFSSDSLQTMDKAETEAGVRPSSGGLEKSEVKQGLKSLAGERADEKHPGGRKAAPRPTRARRPGMKANAKKQLLKDNSPKDTLDLLPKEPTRHPLTGNYGQEPTHTEAGAAGWNSHFHEEPCIPLPAEHDTKTPRPPADPLPKEGDTSLGRRGELFNQIFEASQIADQIDHLQLQIQETTGERSDLEQMPAFSLPAGEESSFTGTTTNVVSNLSEINQENASLAQHLDLEVIPQGLQQEARQSREGHRPGALWAERAHEWSTPEGNDEEVPQTQGSESPQSTYESSRNGKAAESPLSNGAFTGDTWQEASGDAVGETPSDLGTSPSIFSSTDLYDFGGLGETQPLGENGSFADVSKGGCKSSNLSVPGAIDTLPDYSSVGGCPREPSAESAASVDCHQVTRETEEDTLADATSVHTISCHTISALEDSNLVDGDDQASCEAREANDFESLSNIQPGRSLSSSTSEMTREMFIVAPSIPGACGHFLLPERQDLWSAHFQTDKQPGHKSQLVEGDHGGSLEEDFQEKGSERKQCTSHQRSLSANDFQENLPPIPGTQQEVKAEPFEHPLADSGEEIGQSTDPRTSVSVAAEKTMEDDKQLPSHELSNAPSLPDILLEEKEDIGLGSWAAVSKVKIITLEAPDFETWQPEQAMHYGSKEAEVGLTAPNRGWALSDILRAGANRDAWAGEAPARCAYYSSLSSQCLDQPRLLESSVDPVEEAGLEVTVSPLEATRSGETESVETRNEDQEGNERKIGGPAFFRQFVNGPSILESSVDPIDGRRGMECVWSEKPEPSHSNTEGNESTDRYTRQRADIQPATLQVPHPQNSGEIIPNESTINQNHTDREKADAKQSQADKAKAEAQAALCQAQCPGEERQRIPSVCNMSQDGSDRGLGEAGQVTKDKAELISPMTSLSSCLRGATPASVEVETNDTTSHIHGNVTRLSISRGVEELKSEEIQIVETKPLTSSHSPAKTLAFISEDCESEKAPEGLLKDLCQKGSAQASREKSREEQQKHVLAQTSKAPGARSATAGPEEDKKKQEASGSGHLAAGVKKKILSRVAALRLRLEERENMRKNSILKKTPKFEKSLSHTDEKKDSQKAPCKAEGKAPVLLKKIQAEMAPDRSGNVKLSCQFAEIHEDSTICWTKDSQSIAQVKRSAGDNSSVSLAIVQAGQKDQGLYYCCLKNSYGKVTAEFNLTAEVLKQLSSRMEYRGCEEIEFSQLIFKEDVFNDSYFGDHLRGQISTEELHLGEGVHRKAFRSTVMQGLMPVFQPGHACVLKVHNAVAHGTRNNDELVQRNYKLAAQVATVEEELIGEFVKYSIRDGKEINFLRRDSEAGQKCCTFQHWVYQKTSGCLLVTDMQGVGMKLTDVGIATLAKGYKGFKGNCSMTFIDQFKALHQCNKYCKMLGLKSLQNNSQKPKKTSIGRGRAQTNPASVKTPEPGTPTEKKA</sequence>
<feature type="region of interest" description="Disordered" evidence="17">
    <location>
        <begin position="999"/>
        <end position="1055"/>
    </location>
</feature>
<evidence type="ECO:0000259" key="18">
    <source>
        <dbReference type="PROSITE" id="PS50835"/>
    </source>
</evidence>
<evidence type="ECO:0000313" key="21">
    <source>
        <dbReference type="Proteomes" id="UP000710432"/>
    </source>
</evidence>
<feature type="compositionally biased region" description="Polar residues" evidence="17">
    <location>
        <begin position="23"/>
        <end position="32"/>
    </location>
</feature>
<dbReference type="InterPro" id="IPR011009">
    <property type="entry name" value="Kinase-like_dom_sf"/>
</dbReference>
<evidence type="ECO:0000256" key="17">
    <source>
        <dbReference type="SAM" id="MobiDB-lite"/>
    </source>
</evidence>
<comment type="catalytic activity">
    <reaction evidence="13">
        <text>L-seryl-[protein] + ATP = O-phospho-L-seryl-[protein] + ADP + H(+)</text>
        <dbReference type="Rhea" id="RHEA:17989"/>
        <dbReference type="Rhea" id="RHEA-COMP:9863"/>
        <dbReference type="Rhea" id="RHEA-COMP:11604"/>
        <dbReference type="ChEBI" id="CHEBI:15378"/>
        <dbReference type="ChEBI" id="CHEBI:29999"/>
        <dbReference type="ChEBI" id="CHEBI:30616"/>
        <dbReference type="ChEBI" id="CHEBI:83421"/>
        <dbReference type="ChEBI" id="CHEBI:456216"/>
        <dbReference type="EC" id="2.7.11.1"/>
    </reaction>
</comment>
<evidence type="ECO:0000256" key="8">
    <source>
        <dbReference type="ARBA" id="ARBA00022777"/>
    </source>
</evidence>
<evidence type="ECO:0000256" key="3">
    <source>
        <dbReference type="ARBA" id="ARBA00012513"/>
    </source>
</evidence>
<evidence type="ECO:0000256" key="9">
    <source>
        <dbReference type="ARBA" id="ARBA00023136"/>
    </source>
</evidence>
<dbReference type="InterPro" id="IPR007110">
    <property type="entry name" value="Ig-like_dom"/>
</dbReference>
<comment type="subcellular location">
    <subcellularLocation>
        <location evidence="1">Basolateral cell membrane</location>
    </subcellularLocation>
</comment>
<dbReference type="InterPro" id="IPR036179">
    <property type="entry name" value="Ig-like_dom_sf"/>
</dbReference>
<dbReference type="InterPro" id="IPR004166">
    <property type="entry name" value="a-kinase_dom"/>
</dbReference>
<feature type="compositionally biased region" description="Basic and acidic residues" evidence="17">
    <location>
        <begin position="1582"/>
        <end position="1603"/>
    </location>
</feature>
<comment type="similarity">
    <text evidence="2">Belongs to the protein kinase superfamily. Alpha-type protein kinase family. ALPK subfamily.</text>
</comment>
<feature type="compositionally biased region" description="Basic and acidic residues" evidence="17">
    <location>
        <begin position="246"/>
        <end position="255"/>
    </location>
</feature>
<feature type="compositionally biased region" description="Polar residues" evidence="17">
    <location>
        <begin position="232"/>
        <end position="245"/>
    </location>
</feature>
<comment type="function">
    <text evidence="14">Protein kinase that recognizes phosphorylation sites in which the surrounding peptides have an alpha-helical conformation. Regulates cardiac development and cardiomyocyte differentiation by negatively regulating Wnt/beta-catenin signaling.</text>
</comment>
<evidence type="ECO:0000256" key="15">
    <source>
        <dbReference type="ARBA" id="ARBA00073273"/>
    </source>
</evidence>
<dbReference type="GO" id="GO:0005524">
    <property type="term" value="F:ATP binding"/>
    <property type="evidence" value="ECO:0007669"/>
    <property type="project" value="InterPro"/>
</dbReference>
<feature type="compositionally biased region" description="Basic and acidic residues" evidence="17">
    <location>
        <begin position="1503"/>
        <end position="1513"/>
    </location>
</feature>
<evidence type="ECO:0000256" key="16">
    <source>
        <dbReference type="ARBA" id="ARBA00080408"/>
    </source>
</evidence>
<feature type="region of interest" description="Disordered" evidence="17">
    <location>
        <begin position="421"/>
        <end position="648"/>
    </location>
</feature>
<feature type="compositionally biased region" description="Basic and acidic residues" evidence="17">
    <location>
        <begin position="154"/>
        <end position="182"/>
    </location>
</feature>
<evidence type="ECO:0000256" key="10">
    <source>
        <dbReference type="ARBA" id="ARBA00023157"/>
    </source>
</evidence>
<feature type="region of interest" description="Disordered" evidence="17">
    <location>
        <begin position="1496"/>
        <end position="1549"/>
    </location>
</feature>
<dbReference type="Pfam" id="PF02816">
    <property type="entry name" value="Alpha_kinase"/>
    <property type="match status" value="1"/>
</dbReference>
<keyword evidence="4" id="KW-1003">Cell membrane</keyword>
<accession>A0A8J6GLF2</accession>
<dbReference type="InterPro" id="IPR013098">
    <property type="entry name" value="Ig_I-set"/>
</dbReference>
<feature type="compositionally biased region" description="Polar residues" evidence="17">
    <location>
        <begin position="1034"/>
        <end position="1046"/>
    </location>
</feature>
<dbReference type="Pfam" id="PF07679">
    <property type="entry name" value="I-set"/>
    <property type="match status" value="1"/>
</dbReference>
<feature type="region of interest" description="Disordered" evidence="17">
    <location>
        <begin position="1228"/>
        <end position="1252"/>
    </location>
</feature>
<evidence type="ECO:0000256" key="2">
    <source>
        <dbReference type="ARBA" id="ARBA00008651"/>
    </source>
</evidence>
<dbReference type="Gene3D" id="2.60.40.10">
    <property type="entry name" value="Immunoglobulins"/>
    <property type="match status" value="1"/>
</dbReference>
<dbReference type="PROSITE" id="PS50835">
    <property type="entry name" value="IG_LIKE"/>
    <property type="match status" value="1"/>
</dbReference>
<feature type="region of interest" description="Disordered" evidence="17">
    <location>
        <begin position="1914"/>
        <end position="1948"/>
    </location>
</feature>
<feature type="region of interest" description="Disordered" evidence="17">
    <location>
        <begin position="1"/>
        <end position="37"/>
    </location>
</feature>
<keyword evidence="6" id="KW-0808">Transferase</keyword>
<evidence type="ECO:0000256" key="1">
    <source>
        <dbReference type="ARBA" id="ARBA00004187"/>
    </source>
</evidence>
<dbReference type="PANTHER" id="PTHR47091">
    <property type="entry name" value="ALPHA-PROTEIN KINASE 2-RELATED"/>
    <property type="match status" value="1"/>
</dbReference>
<feature type="compositionally biased region" description="Basic and acidic residues" evidence="17">
    <location>
        <begin position="1232"/>
        <end position="1252"/>
    </location>
</feature>
<dbReference type="InterPro" id="IPR003599">
    <property type="entry name" value="Ig_sub"/>
</dbReference>
<evidence type="ECO:0000256" key="14">
    <source>
        <dbReference type="ARBA" id="ARBA00059647"/>
    </source>
</evidence>
<evidence type="ECO:0000256" key="12">
    <source>
        <dbReference type="ARBA" id="ARBA00047899"/>
    </source>
</evidence>
<gene>
    <name evidence="20" type="ORF">LTLLF_142745</name>
</gene>
<dbReference type="SMART" id="SM00811">
    <property type="entry name" value="Alpha_kinase"/>
    <property type="match status" value="1"/>
</dbReference>
<feature type="compositionally biased region" description="Polar residues" evidence="17">
    <location>
        <begin position="1"/>
        <end position="10"/>
    </location>
</feature>
<keyword evidence="5" id="KW-0723">Serine/threonine-protein kinase</keyword>
<name>A0A8J6GLF2_MICOH</name>
<evidence type="ECO:0000256" key="13">
    <source>
        <dbReference type="ARBA" id="ARBA00048679"/>
    </source>
</evidence>
<feature type="compositionally biased region" description="Basic and acidic residues" evidence="17">
    <location>
        <begin position="574"/>
        <end position="593"/>
    </location>
</feature>
<feature type="compositionally biased region" description="Polar residues" evidence="17">
    <location>
        <begin position="1322"/>
        <end position="1339"/>
    </location>
</feature>
<feature type="region of interest" description="Disordered" evidence="17">
    <location>
        <begin position="232"/>
        <end position="289"/>
    </location>
</feature>
<evidence type="ECO:0000256" key="4">
    <source>
        <dbReference type="ARBA" id="ARBA00022475"/>
    </source>
</evidence>
<keyword evidence="10" id="KW-1015">Disulfide bond</keyword>
<protein>
    <recommendedName>
        <fullName evidence="15">Alpha-protein kinase 2</fullName>
        <ecNumber evidence="3">2.7.11.1</ecNumber>
    </recommendedName>
    <alternativeName>
        <fullName evidence="16">Heart alpha-protein kinase</fullName>
    </alternativeName>
</protein>
<dbReference type="FunFam" id="3.20.200.10:FF:000005">
    <property type="entry name" value="Alpha-protein kinase 2"/>
    <property type="match status" value="1"/>
</dbReference>
<evidence type="ECO:0000259" key="19">
    <source>
        <dbReference type="PROSITE" id="PS51158"/>
    </source>
</evidence>
<dbReference type="PROSITE" id="PS51158">
    <property type="entry name" value="ALPHA_KINASE"/>
    <property type="match status" value="1"/>
</dbReference>
<feature type="domain" description="Alpha-type protein kinase" evidence="19">
    <location>
        <begin position="1724"/>
        <end position="1911"/>
    </location>
</feature>
<dbReference type="SUPFAM" id="SSF48726">
    <property type="entry name" value="Immunoglobulin"/>
    <property type="match status" value="1"/>
</dbReference>
<feature type="compositionally biased region" description="Basic and acidic residues" evidence="17">
    <location>
        <begin position="1340"/>
        <end position="1350"/>
    </location>
</feature>
<dbReference type="GO" id="GO:0016323">
    <property type="term" value="C:basolateral plasma membrane"/>
    <property type="evidence" value="ECO:0007669"/>
    <property type="project" value="UniProtKB-SubCell"/>
</dbReference>
<evidence type="ECO:0000256" key="7">
    <source>
        <dbReference type="ARBA" id="ARBA00022737"/>
    </source>
</evidence>
<comment type="caution">
    <text evidence="20">The sequence shown here is derived from an EMBL/GenBank/DDBJ whole genome shotgun (WGS) entry which is preliminary data.</text>
</comment>
<keyword evidence="11" id="KW-0393">Immunoglobulin domain</keyword>
<keyword evidence="8 20" id="KW-0418">Kinase</keyword>
<feature type="compositionally biased region" description="Polar residues" evidence="17">
    <location>
        <begin position="796"/>
        <end position="809"/>
    </location>
</feature>
<dbReference type="SMART" id="SM00409">
    <property type="entry name" value="IG"/>
    <property type="match status" value="1"/>
</dbReference>
<feature type="domain" description="Ig-like" evidence="18">
    <location>
        <begin position="1609"/>
        <end position="1697"/>
    </location>
</feature>
<comment type="catalytic activity">
    <reaction evidence="12">
        <text>L-threonyl-[protein] + ATP = O-phospho-L-threonyl-[protein] + ADP + H(+)</text>
        <dbReference type="Rhea" id="RHEA:46608"/>
        <dbReference type="Rhea" id="RHEA-COMP:11060"/>
        <dbReference type="Rhea" id="RHEA-COMP:11605"/>
        <dbReference type="ChEBI" id="CHEBI:15378"/>
        <dbReference type="ChEBI" id="CHEBI:30013"/>
        <dbReference type="ChEBI" id="CHEBI:30616"/>
        <dbReference type="ChEBI" id="CHEBI:61977"/>
        <dbReference type="ChEBI" id="CHEBI:456216"/>
        <dbReference type="EC" id="2.7.11.1"/>
    </reaction>
</comment>
<dbReference type="SUPFAM" id="SSF56112">
    <property type="entry name" value="Protein kinase-like (PK-like)"/>
    <property type="match status" value="1"/>
</dbReference>
<feature type="region of interest" description="Disordered" evidence="17">
    <location>
        <begin position="1319"/>
        <end position="1350"/>
    </location>
</feature>
<proteinExistence type="inferred from homology"/>
<keyword evidence="7" id="KW-0677">Repeat</keyword>